<reference evidence="12 13" key="1">
    <citation type="submission" date="2018-04" db="EMBL/GenBank/DDBJ databases">
        <title>Genomic Encyclopedia of Archaeal and Bacterial Type Strains, Phase II (KMG-II): from individual species to whole genera.</title>
        <authorList>
            <person name="Goeker M."/>
        </authorList>
    </citation>
    <scope>NUCLEOTIDE SEQUENCE [LARGE SCALE GENOMIC DNA]</scope>
    <source>
        <strain evidence="12 13">DSM 21823</strain>
    </source>
</reference>
<sequence>MASRLGQFVRNFTLMAVFIVVAACSATRPTPSGAAPYAAYVMDARTGETLYQTNADTRLHPASLTKMMTLYIAFEAVERGEISLDSMVTISKHAANEPPSRLGLKPGQKIALRHLIRAAAIKSANDAATAIGEAVGGSEANFAKRMNRTAKAIGMTNTTFQNANGLTRSGHLSTAHDMSVLGRRLFYDFPQYYNIFSRRETDAGVRDVLSTNRRFLDSYKGADGIKTGFTNAAGFNLTASAERNGVRIIATVFGGTSTAQRNAKMSELLDLGFAKARPGAKVQPPAPPVYQQPEAPAAPAEDMLVADASGGRVVGAKTVRVSTTLAKSPVPRARPGAAPVAMVAQVETLPEARPDPAVEAAVDAVAERIAAEVAVAAMQDSIADALAAAGAETTEVAIAEADTGLPEITDGSVMTLAAAVAVPQAAAPKAKPAHVPTVIHTATPMAGEAAEQVASARVTPTPTEVVTRISTSGGRHWGVNIGRFASRGAAERALMQTMLSEGATLNEGLRKIVQKPTGFDANFMGLSQKQAELACLRLQARGTQCFTLGP</sequence>
<dbReference type="SUPFAM" id="SSF56601">
    <property type="entry name" value="beta-lactamase/transpeptidase-like"/>
    <property type="match status" value="1"/>
</dbReference>
<dbReference type="GO" id="GO:0008360">
    <property type="term" value="P:regulation of cell shape"/>
    <property type="evidence" value="ECO:0007669"/>
    <property type="project" value="UniProtKB-KW"/>
</dbReference>
<dbReference type="AlphaFoldDB" id="A0A2T6B1T2"/>
<dbReference type="PANTHER" id="PTHR21581:SF6">
    <property type="entry name" value="TRAFFICKING PROTEIN PARTICLE COMPLEX SUBUNIT 12"/>
    <property type="match status" value="1"/>
</dbReference>
<evidence type="ECO:0000256" key="1">
    <source>
        <dbReference type="ARBA" id="ARBA00007164"/>
    </source>
</evidence>
<keyword evidence="4" id="KW-0133">Cell shape</keyword>
<keyword evidence="5" id="KW-0573">Peptidoglycan synthesis</keyword>
<comment type="similarity">
    <text evidence="1 9">Belongs to the peptidase S11 family.</text>
</comment>
<evidence type="ECO:0000256" key="3">
    <source>
        <dbReference type="ARBA" id="ARBA00022801"/>
    </source>
</evidence>
<evidence type="ECO:0000256" key="10">
    <source>
        <dbReference type="SAM" id="SignalP"/>
    </source>
</evidence>
<keyword evidence="3" id="KW-0378">Hydrolase</keyword>
<evidence type="ECO:0000313" key="12">
    <source>
        <dbReference type="EMBL" id="PTX50029.1"/>
    </source>
</evidence>
<evidence type="ECO:0000256" key="4">
    <source>
        <dbReference type="ARBA" id="ARBA00022960"/>
    </source>
</evidence>
<protein>
    <submittedName>
        <fullName evidence="12">D-alanyl-D-alanine carboxypeptidase</fullName>
    </submittedName>
</protein>
<dbReference type="GO" id="GO:0006508">
    <property type="term" value="P:proteolysis"/>
    <property type="evidence" value="ECO:0007669"/>
    <property type="project" value="InterPro"/>
</dbReference>
<proteinExistence type="inferred from homology"/>
<evidence type="ECO:0000313" key="13">
    <source>
        <dbReference type="Proteomes" id="UP000244224"/>
    </source>
</evidence>
<evidence type="ECO:0000256" key="2">
    <source>
        <dbReference type="ARBA" id="ARBA00022729"/>
    </source>
</evidence>
<gene>
    <name evidence="12" type="ORF">C8N34_106211</name>
</gene>
<keyword evidence="2 10" id="KW-0732">Signal</keyword>
<dbReference type="InterPro" id="IPR012338">
    <property type="entry name" value="Beta-lactam/transpept-like"/>
</dbReference>
<keyword evidence="13" id="KW-1185">Reference proteome</keyword>
<dbReference type="PRINTS" id="PR00725">
    <property type="entry name" value="DADACBPTASE1"/>
</dbReference>
<evidence type="ECO:0000256" key="7">
    <source>
        <dbReference type="PIRSR" id="PIRSR618044-1"/>
    </source>
</evidence>
<accession>A0A2T6B1T2</accession>
<evidence type="ECO:0000256" key="8">
    <source>
        <dbReference type="PIRSR" id="PIRSR618044-2"/>
    </source>
</evidence>
<organism evidence="12 13">
    <name type="scientific">Gemmobacter caeni</name>
    <dbReference type="NCBI Taxonomy" id="589035"/>
    <lineage>
        <taxon>Bacteria</taxon>
        <taxon>Pseudomonadati</taxon>
        <taxon>Pseudomonadota</taxon>
        <taxon>Alphaproteobacteria</taxon>
        <taxon>Rhodobacterales</taxon>
        <taxon>Paracoccaceae</taxon>
        <taxon>Gemmobacter</taxon>
    </lineage>
</organism>
<evidence type="ECO:0000256" key="9">
    <source>
        <dbReference type="RuleBase" id="RU004016"/>
    </source>
</evidence>
<dbReference type="EMBL" id="QBKP01000006">
    <property type="protein sequence ID" value="PTX50029.1"/>
    <property type="molecule type" value="Genomic_DNA"/>
</dbReference>
<keyword evidence="12" id="KW-0645">Protease</keyword>
<dbReference type="GO" id="GO:0071555">
    <property type="term" value="P:cell wall organization"/>
    <property type="evidence" value="ECO:0007669"/>
    <property type="project" value="UniProtKB-KW"/>
</dbReference>
<evidence type="ECO:0000259" key="11">
    <source>
        <dbReference type="Pfam" id="PF00768"/>
    </source>
</evidence>
<feature type="signal peptide" evidence="10">
    <location>
        <begin position="1"/>
        <end position="34"/>
    </location>
</feature>
<feature type="active site" description="Acyl-ester intermediate" evidence="7">
    <location>
        <position position="63"/>
    </location>
</feature>
<dbReference type="RefSeq" id="WP_082400851.1">
    <property type="nucleotide sequence ID" value="NZ_QBKP01000006.1"/>
</dbReference>
<feature type="domain" description="Peptidase S11 D-alanyl-D-alanine carboxypeptidase A N-terminal" evidence="11">
    <location>
        <begin position="37"/>
        <end position="255"/>
    </location>
</feature>
<keyword evidence="12" id="KW-0121">Carboxypeptidase</keyword>
<dbReference type="InterPro" id="IPR001967">
    <property type="entry name" value="Peptidase_S11_N"/>
</dbReference>
<comment type="caution">
    <text evidence="12">The sequence shown here is derived from an EMBL/GenBank/DDBJ whole genome shotgun (WGS) entry which is preliminary data.</text>
</comment>
<feature type="active site" description="Proton acceptor" evidence="7">
    <location>
        <position position="66"/>
    </location>
</feature>
<dbReference type="GO" id="GO:0009252">
    <property type="term" value="P:peptidoglycan biosynthetic process"/>
    <property type="evidence" value="ECO:0007669"/>
    <property type="project" value="UniProtKB-KW"/>
</dbReference>
<name>A0A2T6B1T2_9RHOB</name>
<dbReference type="PROSITE" id="PS51257">
    <property type="entry name" value="PROKAR_LIPOPROTEIN"/>
    <property type="match status" value="1"/>
</dbReference>
<dbReference type="PANTHER" id="PTHR21581">
    <property type="entry name" value="D-ALANYL-D-ALANINE CARBOXYPEPTIDASE"/>
    <property type="match status" value="1"/>
</dbReference>
<evidence type="ECO:0000256" key="6">
    <source>
        <dbReference type="ARBA" id="ARBA00023316"/>
    </source>
</evidence>
<dbReference type="Proteomes" id="UP000244224">
    <property type="component" value="Unassembled WGS sequence"/>
</dbReference>
<feature type="binding site" evidence="8">
    <location>
        <position position="226"/>
    </location>
    <ligand>
        <name>substrate</name>
    </ligand>
</feature>
<evidence type="ECO:0000256" key="5">
    <source>
        <dbReference type="ARBA" id="ARBA00022984"/>
    </source>
</evidence>
<dbReference type="InterPro" id="IPR018044">
    <property type="entry name" value="Peptidase_S11"/>
</dbReference>
<dbReference type="GO" id="GO:0009002">
    <property type="term" value="F:serine-type D-Ala-D-Ala carboxypeptidase activity"/>
    <property type="evidence" value="ECO:0007669"/>
    <property type="project" value="InterPro"/>
</dbReference>
<feature type="active site" evidence="7">
    <location>
        <position position="123"/>
    </location>
</feature>
<dbReference type="Gene3D" id="3.40.710.10">
    <property type="entry name" value="DD-peptidase/beta-lactamase superfamily"/>
    <property type="match status" value="1"/>
</dbReference>
<feature type="chain" id="PRO_5015452461" evidence="10">
    <location>
        <begin position="35"/>
        <end position="550"/>
    </location>
</feature>
<dbReference type="Pfam" id="PF00768">
    <property type="entry name" value="Peptidase_S11"/>
    <property type="match status" value="1"/>
</dbReference>
<keyword evidence="6" id="KW-0961">Cell wall biogenesis/degradation</keyword>